<proteinExistence type="predicted"/>
<reference evidence="5 6" key="1">
    <citation type="submission" date="2020-07" db="EMBL/GenBank/DDBJ databases">
        <title>Pseudogemmobacter sp. nov., isolated from poultry manure in Taiwan.</title>
        <authorList>
            <person name="Lin S.-Y."/>
            <person name="Tang Y.-S."/>
            <person name="Young C.-C."/>
        </authorList>
    </citation>
    <scope>NUCLEOTIDE SEQUENCE [LARGE SCALE GENOMIC DNA]</scope>
    <source>
        <strain evidence="5 6">CC-YST710</strain>
    </source>
</reference>
<dbReference type="SUPFAM" id="SSF46689">
    <property type="entry name" value="Homeodomain-like"/>
    <property type="match status" value="1"/>
</dbReference>
<protein>
    <submittedName>
        <fullName evidence="5">MurR/RpiR family transcriptional regulator</fullName>
    </submittedName>
</protein>
<keyword evidence="6" id="KW-1185">Reference proteome</keyword>
<name>A0ABS8CNX4_9RHOB</name>
<evidence type="ECO:0000256" key="1">
    <source>
        <dbReference type="ARBA" id="ARBA00023015"/>
    </source>
</evidence>
<dbReference type="Pfam" id="PF01380">
    <property type="entry name" value="SIS"/>
    <property type="match status" value="1"/>
</dbReference>
<organism evidence="5 6">
    <name type="scientific">Pseudogemmobacter faecipullorum</name>
    <dbReference type="NCBI Taxonomy" id="2755041"/>
    <lineage>
        <taxon>Bacteria</taxon>
        <taxon>Pseudomonadati</taxon>
        <taxon>Pseudomonadota</taxon>
        <taxon>Alphaproteobacteria</taxon>
        <taxon>Rhodobacterales</taxon>
        <taxon>Paracoccaceae</taxon>
        <taxon>Pseudogemmobacter</taxon>
    </lineage>
</organism>
<dbReference type="SUPFAM" id="SSF53697">
    <property type="entry name" value="SIS domain"/>
    <property type="match status" value="1"/>
</dbReference>
<dbReference type="InterPro" id="IPR047640">
    <property type="entry name" value="RpiR-like"/>
</dbReference>
<sequence length="291" mass="32077">MEQRVTIEERMRAGLGDLTRAERQAATHILSHFPMSALGSVGTLARAADVSAPTIVRLVQKLGFTGWSDYQSALRHEVERLLVAPLSARSESPREAAEHPLQAYAAQVVQNIEATIGLIPAGSFDEVALILADPQRRVAVMGGRLTHALADYMATLLRVIRPDVSWIADHLTDWQQALLDLCEGDVVVLFDIRRYETNAVQFAEFAAAQGAEVVLITDRWLSPAASSARHVLPCHIEMPAAWDSTATLLVLVEALLARVQSHLPGQVQERLNRLEDCFARTRLFRAPKMGH</sequence>
<dbReference type="Pfam" id="PF01418">
    <property type="entry name" value="HTH_6"/>
    <property type="match status" value="1"/>
</dbReference>
<comment type="caution">
    <text evidence="5">The sequence shown here is derived from an EMBL/GenBank/DDBJ whole genome shotgun (WGS) entry which is preliminary data.</text>
</comment>
<dbReference type="InterPro" id="IPR036388">
    <property type="entry name" value="WH-like_DNA-bd_sf"/>
</dbReference>
<dbReference type="InterPro" id="IPR035472">
    <property type="entry name" value="RpiR-like_SIS"/>
</dbReference>
<evidence type="ECO:0000259" key="4">
    <source>
        <dbReference type="PROSITE" id="PS51071"/>
    </source>
</evidence>
<dbReference type="InterPro" id="IPR046348">
    <property type="entry name" value="SIS_dom_sf"/>
</dbReference>
<keyword evidence="1" id="KW-0805">Transcription regulation</keyword>
<evidence type="ECO:0000256" key="2">
    <source>
        <dbReference type="ARBA" id="ARBA00023125"/>
    </source>
</evidence>
<keyword evidence="3" id="KW-0804">Transcription</keyword>
<accession>A0ABS8CNX4</accession>
<dbReference type="Gene3D" id="1.10.10.10">
    <property type="entry name" value="Winged helix-like DNA-binding domain superfamily/Winged helix DNA-binding domain"/>
    <property type="match status" value="1"/>
</dbReference>
<dbReference type="PROSITE" id="PS51071">
    <property type="entry name" value="HTH_RPIR"/>
    <property type="match status" value="1"/>
</dbReference>
<dbReference type="InterPro" id="IPR001347">
    <property type="entry name" value="SIS_dom"/>
</dbReference>
<dbReference type="InterPro" id="IPR000281">
    <property type="entry name" value="HTH_RpiR"/>
</dbReference>
<evidence type="ECO:0000256" key="3">
    <source>
        <dbReference type="ARBA" id="ARBA00023163"/>
    </source>
</evidence>
<feature type="domain" description="HTH rpiR-type" evidence="4">
    <location>
        <begin position="5"/>
        <end position="81"/>
    </location>
</feature>
<dbReference type="PANTHER" id="PTHR30514">
    <property type="entry name" value="GLUCOKINASE"/>
    <property type="match status" value="1"/>
</dbReference>
<dbReference type="InterPro" id="IPR009057">
    <property type="entry name" value="Homeodomain-like_sf"/>
</dbReference>
<dbReference type="PANTHER" id="PTHR30514:SF18">
    <property type="entry name" value="RPIR-FAMILY TRANSCRIPTIONAL REGULATOR"/>
    <property type="match status" value="1"/>
</dbReference>
<dbReference type="Gene3D" id="3.40.50.10490">
    <property type="entry name" value="Glucose-6-phosphate isomerase like protein, domain 1"/>
    <property type="match status" value="1"/>
</dbReference>
<gene>
    <name evidence="5" type="ORF">H0485_13795</name>
</gene>
<evidence type="ECO:0000313" key="5">
    <source>
        <dbReference type="EMBL" id="MCB5411068.1"/>
    </source>
</evidence>
<dbReference type="EMBL" id="JACDXX010000012">
    <property type="protein sequence ID" value="MCB5411068.1"/>
    <property type="molecule type" value="Genomic_DNA"/>
</dbReference>
<dbReference type="CDD" id="cd05013">
    <property type="entry name" value="SIS_RpiR"/>
    <property type="match status" value="1"/>
</dbReference>
<dbReference type="Proteomes" id="UP001198571">
    <property type="component" value="Unassembled WGS sequence"/>
</dbReference>
<evidence type="ECO:0000313" key="6">
    <source>
        <dbReference type="Proteomes" id="UP001198571"/>
    </source>
</evidence>
<keyword evidence="2" id="KW-0238">DNA-binding</keyword>